<dbReference type="Proteomes" id="UP000077603">
    <property type="component" value="Chromosome"/>
</dbReference>
<dbReference type="GO" id="GO:0003677">
    <property type="term" value="F:DNA binding"/>
    <property type="evidence" value="ECO:0007669"/>
    <property type="project" value="UniProtKB-KW"/>
</dbReference>
<proteinExistence type="predicted"/>
<dbReference type="InterPro" id="IPR036390">
    <property type="entry name" value="WH_DNA-bd_sf"/>
</dbReference>
<dbReference type="SUPFAM" id="SSF51206">
    <property type="entry name" value="cAMP-binding domain-like"/>
    <property type="match status" value="1"/>
</dbReference>
<dbReference type="InterPro" id="IPR018490">
    <property type="entry name" value="cNMP-bd_dom_sf"/>
</dbReference>
<dbReference type="InterPro" id="IPR014710">
    <property type="entry name" value="RmlC-like_jellyroll"/>
</dbReference>
<dbReference type="Gene3D" id="1.10.10.10">
    <property type="entry name" value="Winged helix-like DNA-binding domain superfamily/Winged helix DNA-binding domain"/>
    <property type="match status" value="1"/>
</dbReference>
<dbReference type="KEGG" id="bne:DA69_04185"/>
<dbReference type="CDD" id="cd00038">
    <property type="entry name" value="CAP_ED"/>
    <property type="match status" value="1"/>
</dbReference>
<evidence type="ECO:0000256" key="1">
    <source>
        <dbReference type="ARBA" id="ARBA00023015"/>
    </source>
</evidence>
<dbReference type="Pfam" id="PF00027">
    <property type="entry name" value="cNMP_binding"/>
    <property type="match status" value="1"/>
</dbReference>
<name>A0A172Y9M9_9CAUL</name>
<dbReference type="PROSITE" id="PS51063">
    <property type="entry name" value="HTH_CRP_2"/>
    <property type="match status" value="1"/>
</dbReference>
<evidence type="ECO:0000259" key="4">
    <source>
        <dbReference type="PROSITE" id="PS51063"/>
    </source>
</evidence>
<reference evidence="5 6" key="1">
    <citation type="journal article" date="2014" name="Genome Announc.">
        <title>Genome Sequence of a Promising Hydrogen-Producing Facultative Anaerobic Bacterium, Brevundimonas naejangsanensis Strain B1.</title>
        <authorList>
            <person name="Su H."/>
            <person name="Zhang T."/>
            <person name="Bao M."/>
            <person name="Jiang Y."/>
            <person name="Wang Y."/>
            <person name="Tan T."/>
        </authorList>
    </citation>
    <scope>NUCLEOTIDE SEQUENCE [LARGE SCALE GENOMIC DNA]</scope>
    <source>
        <strain evidence="5 6">B1</strain>
    </source>
</reference>
<feature type="domain" description="HTH crp-type" evidence="4">
    <location>
        <begin position="145"/>
        <end position="219"/>
    </location>
</feature>
<dbReference type="SMART" id="SM00419">
    <property type="entry name" value="HTH_CRP"/>
    <property type="match status" value="1"/>
</dbReference>
<dbReference type="Pfam" id="PF13545">
    <property type="entry name" value="HTH_Crp_2"/>
    <property type="match status" value="1"/>
</dbReference>
<evidence type="ECO:0000256" key="3">
    <source>
        <dbReference type="ARBA" id="ARBA00023163"/>
    </source>
</evidence>
<dbReference type="GO" id="GO:0006355">
    <property type="term" value="P:regulation of DNA-templated transcription"/>
    <property type="evidence" value="ECO:0007669"/>
    <property type="project" value="InterPro"/>
</dbReference>
<dbReference type="InterPro" id="IPR012318">
    <property type="entry name" value="HTH_CRP"/>
</dbReference>
<evidence type="ECO:0000313" key="6">
    <source>
        <dbReference type="Proteomes" id="UP000077603"/>
    </source>
</evidence>
<dbReference type="Gene3D" id="2.60.120.10">
    <property type="entry name" value="Jelly Rolls"/>
    <property type="match status" value="1"/>
</dbReference>
<gene>
    <name evidence="5" type="ORF">DA69_04185</name>
</gene>
<sequence length="239" mass="26618">MISPLIQKLSRRDELTAAETRVLEELLQPPIVIPAGTDIVSQHSTPGFSTLVLDGFAGRYVMLTNGSRQITQLNAPGDFVDLHSLMMSPMDHGVVALTRCTVARSPHEGLRRLTESEPHLTRLLWLDTLIDAAVHRQWIAGLGRRTAVARLAHLLCELYLRLEIVHRAGSCKMELPVSQAVLADILGLSEVHVNRSIAQLRTAELVKWKGRAIEICDWDGLVRQAEFEATYLRLTRAPV</sequence>
<dbReference type="OrthoDB" id="7584044at2"/>
<protein>
    <submittedName>
        <fullName evidence="5">Crp/Fnr family transcriptional regulator</fullName>
    </submittedName>
</protein>
<evidence type="ECO:0000313" key="5">
    <source>
        <dbReference type="EMBL" id="ANF55856.1"/>
    </source>
</evidence>
<dbReference type="InterPro" id="IPR000595">
    <property type="entry name" value="cNMP-bd_dom"/>
</dbReference>
<dbReference type="SUPFAM" id="SSF46785">
    <property type="entry name" value="Winged helix' DNA-binding domain"/>
    <property type="match status" value="1"/>
</dbReference>
<dbReference type="EMBL" id="CP015614">
    <property type="protein sequence ID" value="ANF55856.1"/>
    <property type="molecule type" value="Genomic_DNA"/>
</dbReference>
<dbReference type="STRING" id="588932.DA69_04185"/>
<accession>A0A172Y9M9</accession>
<dbReference type="InterPro" id="IPR036388">
    <property type="entry name" value="WH-like_DNA-bd_sf"/>
</dbReference>
<keyword evidence="3" id="KW-0804">Transcription</keyword>
<keyword evidence="2" id="KW-0238">DNA-binding</keyword>
<keyword evidence="6" id="KW-1185">Reference proteome</keyword>
<dbReference type="AlphaFoldDB" id="A0A172Y9M9"/>
<evidence type="ECO:0000256" key="2">
    <source>
        <dbReference type="ARBA" id="ARBA00023125"/>
    </source>
</evidence>
<keyword evidence="1" id="KW-0805">Transcription regulation</keyword>
<organism evidence="5 6">
    <name type="scientific">Brevundimonas naejangsanensis</name>
    <dbReference type="NCBI Taxonomy" id="588932"/>
    <lineage>
        <taxon>Bacteria</taxon>
        <taxon>Pseudomonadati</taxon>
        <taxon>Pseudomonadota</taxon>
        <taxon>Alphaproteobacteria</taxon>
        <taxon>Caulobacterales</taxon>
        <taxon>Caulobacteraceae</taxon>
        <taxon>Brevundimonas</taxon>
    </lineage>
</organism>